<accession>M2UKI1</accession>
<reference evidence="3" key="2">
    <citation type="journal article" date="2013" name="PLoS Genet.">
        <title>Comparative genome structure, secondary metabolite, and effector coding capacity across Cochliobolus pathogens.</title>
        <authorList>
            <person name="Condon B.J."/>
            <person name="Leng Y."/>
            <person name="Wu D."/>
            <person name="Bushley K.E."/>
            <person name="Ohm R.A."/>
            <person name="Otillar R."/>
            <person name="Martin J."/>
            <person name="Schackwitz W."/>
            <person name="Grimwood J."/>
            <person name="MohdZainudin N."/>
            <person name="Xue C."/>
            <person name="Wang R."/>
            <person name="Manning V.A."/>
            <person name="Dhillon B."/>
            <person name="Tu Z.J."/>
            <person name="Steffenson B.J."/>
            <person name="Salamov A."/>
            <person name="Sun H."/>
            <person name="Lowry S."/>
            <person name="LaButti K."/>
            <person name="Han J."/>
            <person name="Copeland A."/>
            <person name="Lindquist E."/>
            <person name="Barry K."/>
            <person name="Schmutz J."/>
            <person name="Baker S.E."/>
            <person name="Ciuffetti L.M."/>
            <person name="Grigoriev I.V."/>
            <person name="Zhong S."/>
            <person name="Turgeon B.G."/>
        </authorList>
    </citation>
    <scope>NUCLEOTIDE SEQUENCE [LARGE SCALE GENOMIC DNA]</scope>
    <source>
        <strain evidence="3">C5 / ATCC 48332 / race O</strain>
    </source>
</reference>
<dbReference type="AlphaFoldDB" id="M2UKI1"/>
<sequence length="62" mass="7421">MCMFPDNTNTEKPIPSNRPKPKPKPKRKRKVFNQEQTKKRIRKYSKTLALYPTKYQLQKGTL</sequence>
<dbReference type="Proteomes" id="UP000016936">
    <property type="component" value="Unassembled WGS sequence"/>
</dbReference>
<feature type="compositionally biased region" description="Basic residues" evidence="1">
    <location>
        <begin position="19"/>
        <end position="31"/>
    </location>
</feature>
<protein>
    <submittedName>
        <fullName evidence="2">Uncharacterized protein</fullName>
    </submittedName>
</protein>
<feature type="compositionally biased region" description="Polar residues" evidence="1">
    <location>
        <begin position="1"/>
        <end position="11"/>
    </location>
</feature>
<reference evidence="2 3" key="1">
    <citation type="journal article" date="2012" name="PLoS Pathog.">
        <title>Diverse lifestyles and strategies of plant pathogenesis encoded in the genomes of eighteen Dothideomycetes fungi.</title>
        <authorList>
            <person name="Ohm R.A."/>
            <person name="Feau N."/>
            <person name="Henrissat B."/>
            <person name="Schoch C.L."/>
            <person name="Horwitz B.A."/>
            <person name="Barry K.W."/>
            <person name="Condon B.J."/>
            <person name="Copeland A.C."/>
            <person name="Dhillon B."/>
            <person name="Glaser F."/>
            <person name="Hesse C.N."/>
            <person name="Kosti I."/>
            <person name="LaButti K."/>
            <person name="Lindquist E.A."/>
            <person name="Lucas S."/>
            <person name="Salamov A.A."/>
            <person name="Bradshaw R.E."/>
            <person name="Ciuffetti L."/>
            <person name="Hamelin R.C."/>
            <person name="Kema G.H.J."/>
            <person name="Lawrence C."/>
            <person name="Scott J.A."/>
            <person name="Spatafora J.W."/>
            <person name="Turgeon B.G."/>
            <person name="de Wit P.J.G.M."/>
            <person name="Zhong S."/>
            <person name="Goodwin S.B."/>
            <person name="Grigoriev I.V."/>
        </authorList>
    </citation>
    <scope>NUCLEOTIDE SEQUENCE [LARGE SCALE GENOMIC DNA]</scope>
    <source>
        <strain evidence="3">C5 / ATCC 48332 / race O</strain>
    </source>
</reference>
<feature type="region of interest" description="Disordered" evidence="1">
    <location>
        <begin position="1"/>
        <end position="37"/>
    </location>
</feature>
<evidence type="ECO:0000313" key="3">
    <source>
        <dbReference type="Proteomes" id="UP000016936"/>
    </source>
</evidence>
<evidence type="ECO:0000256" key="1">
    <source>
        <dbReference type="SAM" id="MobiDB-lite"/>
    </source>
</evidence>
<proteinExistence type="predicted"/>
<name>M2UKI1_COCH5</name>
<gene>
    <name evidence="2" type="ORF">COCHEDRAFT_1022847</name>
</gene>
<organism evidence="2 3">
    <name type="scientific">Cochliobolus heterostrophus (strain C5 / ATCC 48332 / race O)</name>
    <name type="common">Southern corn leaf blight fungus</name>
    <name type="synonym">Bipolaris maydis</name>
    <dbReference type="NCBI Taxonomy" id="701091"/>
    <lineage>
        <taxon>Eukaryota</taxon>
        <taxon>Fungi</taxon>
        <taxon>Dikarya</taxon>
        <taxon>Ascomycota</taxon>
        <taxon>Pezizomycotina</taxon>
        <taxon>Dothideomycetes</taxon>
        <taxon>Pleosporomycetidae</taxon>
        <taxon>Pleosporales</taxon>
        <taxon>Pleosporineae</taxon>
        <taxon>Pleosporaceae</taxon>
        <taxon>Bipolaris</taxon>
    </lineage>
</organism>
<keyword evidence="3" id="KW-1185">Reference proteome</keyword>
<dbReference type="EMBL" id="KB445580">
    <property type="protein sequence ID" value="EMD88442.1"/>
    <property type="molecule type" value="Genomic_DNA"/>
</dbReference>
<evidence type="ECO:0000313" key="2">
    <source>
        <dbReference type="EMBL" id="EMD88442.1"/>
    </source>
</evidence>
<dbReference type="HOGENOM" id="CLU_2904031_0_0_1"/>